<evidence type="ECO:0000313" key="4">
    <source>
        <dbReference type="Proteomes" id="UP000279307"/>
    </source>
</evidence>
<feature type="region of interest" description="Disordered" evidence="1">
    <location>
        <begin position="291"/>
        <end position="313"/>
    </location>
</feature>
<feature type="transmembrane region" description="Helical" evidence="2">
    <location>
        <begin position="201"/>
        <end position="220"/>
    </location>
</feature>
<dbReference type="OrthoDB" id="7683804at2759"/>
<proteinExistence type="predicted"/>
<dbReference type="Proteomes" id="UP000279307">
    <property type="component" value="Chromosome 1"/>
</dbReference>
<evidence type="ECO:0000256" key="2">
    <source>
        <dbReference type="SAM" id="Phobius"/>
    </source>
</evidence>
<evidence type="ECO:0000256" key="1">
    <source>
        <dbReference type="SAM" id="MobiDB-lite"/>
    </source>
</evidence>
<reference evidence="3 4" key="1">
    <citation type="journal article" date="2018" name="Genome Res.">
        <title>The genomic architecture and molecular evolution of ant odorant receptors.</title>
        <authorList>
            <person name="McKenzie S.K."/>
            <person name="Kronauer D.J.C."/>
        </authorList>
    </citation>
    <scope>NUCLEOTIDE SEQUENCE [LARGE SCALE GENOMIC DNA]</scope>
    <source>
        <strain evidence="3">Clonal line C1</strain>
    </source>
</reference>
<keyword evidence="2" id="KW-0812">Transmembrane</keyword>
<evidence type="ECO:0000313" key="3">
    <source>
        <dbReference type="EMBL" id="RLU27622.1"/>
    </source>
</evidence>
<name>A0A3L8E562_OOCBI</name>
<keyword evidence="2" id="KW-0472">Membrane</keyword>
<feature type="transmembrane region" description="Helical" evidence="2">
    <location>
        <begin position="161"/>
        <end position="180"/>
    </location>
</feature>
<feature type="compositionally biased region" description="Pro residues" evidence="1">
    <location>
        <begin position="291"/>
        <end position="307"/>
    </location>
</feature>
<accession>A0A3L8E562</accession>
<feature type="compositionally biased region" description="Low complexity" evidence="1">
    <location>
        <begin position="82"/>
        <end position="92"/>
    </location>
</feature>
<feature type="compositionally biased region" description="Polar residues" evidence="1">
    <location>
        <begin position="57"/>
        <end position="81"/>
    </location>
</feature>
<feature type="region of interest" description="Disordered" evidence="1">
    <location>
        <begin position="50"/>
        <end position="100"/>
    </location>
</feature>
<dbReference type="AlphaFoldDB" id="A0A3L8E562"/>
<gene>
    <name evidence="3" type="ORF">DMN91_001426</name>
</gene>
<keyword evidence="2" id="KW-1133">Transmembrane helix</keyword>
<organism evidence="3 4">
    <name type="scientific">Ooceraea biroi</name>
    <name type="common">Clonal raider ant</name>
    <name type="synonym">Cerapachys biroi</name>
    <dbReference type="NCBI Taxonomy" id="2015173"/>
    <lineage>
        <taxon>Eukaryota</taxon>
        <taxon>Metazoa</taxon>
        <taxon>Ecdysozoa</taxon>
        <taxon>Arthropoda</taxon>
        <taxon>Hexapoda</taxon>
        <taxon>Insecta</taxon>
        <taxon>Pterygota</taxon>
        <taxon>Neoptera</taxon>
        <taxon>Endopterygota</taxon>
        <taxon>Hymenoptera</taxon>
        <taxon>Apocrita</taxon>
        <taxon>Aculeata</taxon>
        <taxon>Formicoidea</taxon>
        <taxon>Formicidae</taxon>
        <taxon>Dorylinae</taxon>
        <taxon>Ooceraea</taxon>
    </lineage>
</organism>
<protein>
    <submittedName>
        <fullName evidence="3">Uncharacterized protein</fullName>
    </submittedName>
</protein>
<dbReference type="EMBL" id="QOIP01000001">
    <property type="protein sequence ID" value="RLU27622.1"/>
    <property type="molecule type" value="Genomic_DNA"/>
</dbReference>
<sequence length="313" mass="34453">MHIWIHKPAGRYYGFAGRRYPPAPVPKTRSNRCRRCSERRQMVTSVHRIQGLGGNFATGNASSAGPSNSRRNVIRSTASVRSHNSNNNNNNNENRHHGSSSLNAAQLAQLNNIPNNVTDVSNNQLILSNATSTNSSNRGCQFLGFSEFSDADLAGYRLRCGIWITFILVTTFVAIAKFYFGYRSNQSLLVCARQQEPGPELFVFCGLLTLLLLGCLYSIFCNGQERLRDSQNHQDDGDRSEHSARMQEDHIVALTSASSVSESVVGRAAATVPTTTVRQNPPPPPYHIAILIPPPPPTSSDEAPPPSYDKIMR</sequence>
<comment type="caution">
    <text evidence="3">The sequence shown here is derived from an EMBL/GenBank/DDBJ whole genome shotgun (WGS) entry which is preliminary data.</text>
</comment>